<dbReference type="InterPro" id="IPR027417">
    <property type="entry name" value="P-loop_NTPase"/>
</dbReference>
<dbReference type="SUPFAM" id="SSF52540">
    <property type="entry name" value="P-loop containing nucleoside triphosphate hydrolases"/>
    <property type="match status" value="1"/>
</dbReference>
<evidence type="ECO:0000313" key="1">
    <source>
        <dbReference type="EMBL" id="SUC38495.1"/>
    </source>
</evidence>
<protein>
    <submittedName>
        <fullName evidence="1">Type IV secretory pathway, VirB4 components</fullName>
    </submittedName>
</protein>
<dbReference type="Gene3D" id="3.40.50.300">
    <property type="entry name" value="P-loop containing nucleotide triphosphate hydrolases"/>
    <property type="match status" value="1"/>
</dbReference>
<reference evidence="1 2" key="1">
    <citation type="submission" date="2018-06" db="EMBL/GenBank/DDBJ databases">
        <authorList>
            <consortium name="Pathogen Informatics"/>
            <person name="Doyle S."/>
        </authorList>
    </citation>
    <scope>NUCLEOTIDE SEQUENCE [LARGE SCALE GENOMIC DNA]</scope>
    <source>
        <strain evidence="1 2">NCTC11938</strain>
    </source>
</reference>
<organism evidence="1 2">
    <name type="scientific">Proteus mirabilis</name>
    <dbReference type="NCBI Taxonomy" id="584"/>
    <lineage>
        <taxon>Bacteria</taxon>
        <taxon>Pseudomonadati</taxon>
        <taxon>Pseudomonadota</taxon>
        <taxon>Gammaproteobacteria</taxon>
        <taxon>Enterobacterales</taxon>
        <taxon>Morganellaceae</taxon>
        <taxon>Proteus</taxon>
    </lineage>
</organism>
<proteinExistence type="predicted"/>
<gene>
    <name evidence="1" type="ORF">NCTC11938_02765</name>
</gene>
<name>A0A379GBZ0_PROMI</name>
<dbReference type="EMBL" id="UGTS01000005">
    <property type="protein sequence ID" value="SUC38495.1"/>
    <property type="molecule type" value="Genomic_DNA"/>
</dbReference>
<dbReference type="Proteomes" id="UP000254191">
    <property type="component" value="Unassembled WGS sequence"/>
</dbReference>
<evidence type="ECO:0000313" key="2">
    <source>
        <dbReference type="Proteomes" id="UP000254191"/>
    </source>
</evidence>
<accession>A0A379GBZ0</accession>
<dbReference type="AlphaFoldDB" id="A0A379GBZ0"/>
<sequence>MFTEPGSFEHELFNLPGELWPEADVTLIDLGHLAREGYEAQMALTMVSLINSINNIAERDQYRARDINFVVDEAHIVTVNPLLSPYVTKVVKMWRKLGAWLWLATQNLDDYPDCAEKMLNMAEWWVCLTMPQKEVEAIARLRRSVRSRNRCCCPQPNSPAVTRKGWCWRGKWRRCSGWYSRAYIWRWG</sequence>